<evidence type="ECO:0000256" key="1">
    <source>
        <dbReference type="ARBA" id="ARBA00010990"/>
    </source>
</evidence>
<dbReference type="Pfam" id="PF01648">
    <property type="entry name" value="ACPS"/>
    <property type="match status" value="1"/>
</dbReference>
<dbReference type="InterPro" id="IPR008278">
    <property type="entry name" value="4-PPantetheinyl_Trfase_dom"/>
</dbReference>
<sequence>MNIYIIEDWKSNVNTDEPKGNWASNLIESTFNIRIRKDERGKPYIIGEEKFINWSHTERFLVVAISTIGNIGVDAEHLMIPYEETLYGWILHEQEKNKLNAGTLFSEIWTRKEAILKYTGEGIHENMCELNSYALDYNISSFTYNNLSISVCYEDCSDVLKLYTNAQ</sequence>
<dbReference type="InterPro" id="IPR037143">
    <property type="entry name" value="4-PPantetheinyl_Trfase_dom_sf"/>
</dbReference>
<keyword evidence="2 4" id="KW-0808">Transferase</keyword>
<accession>A0ABX3ZHR1</accession>
<comment type="caution">
    <text evidence="4">The sequence shown here is derived from an EMBL/GenBank/DDBJ whole genome shotgun (WGS) entry which is preliminary data.</text>
</comment>
<reference evidence="4 5" key="1">
    <citation type="journal article" date="2017" name="Int. J. Syst. Evol. Microbiol.">
        <title>Solibacillus kalamii sp. nov., isolated from a high-efficiency particulate arrestance filter system used in the International Space Station.</title>
        <authorList>
            <person name="Checinska Sielaff A."/>
            <person name="Kumar R.M."/>
            <person name="Pal D."/>
            <person name="Mayilraj S."/>
            <person name="Venkateswaran K."/>
        </authorList>
    </citation>
    <scope>NUCLEOTIDE SEQUENCE [LARGE SCALE GENOMIC DNA]</scope>
    <source>
        <strain evidence="4 5">ISSFR-015</strain>
    </source>
</reference>
<evidence type="ECO:0000259" key="3">
    <source>
        <dbReference type="Pfam" id="PF01648"/>
    </source>
</evidence>
<protein>
    <submittedName>
        <fullName evidence="4">Phosphopantetheinyl transferase</fullName>
    </submittedName>
</protein>
<evidence type="ECO:0000256" key="2">
    <source>
        <dbReference type="ARBA" id="ARBA00022679"/>
    </source>
</evidence>
<evidence type="ECO:0000313" key="4">
    <source>
        <dbReference type="EMBL" id="OUZ39037.1"/>
    </source>
</evidence>
<dbReference type="Proteomes" id="UP000196594">
    <property type="component" value="Unassembled WGS sequence"/>
</dbReference>
<dbReference type="InterPro" id="IPR050559">
    <property type="entry name" value="P-Pant_transferase_sf"/>
</dbReference>
<dbReference type="PANTHER" id="PTHR12215">
    <property type="entry name" value="PHOSPHOPANTETHEINE TRANSFERASE"/>
    <property type="match status" value="1"/>
</dbReference>
<dbReference type="Gene3D" id="3.90.470.20">
    <property type="entry name" value="4'-phosphopantetheinyl transferase domain"/>
    <property type="match status" value="1"/>
</dbReference>
<organism evidence="4 5">
    <name type="scientific">Solibacillus kalamii</name>
    <dbReference type="NCBI Taxonomy" id="1748298"/>
    <lineage>
        <taxon>Bacteria</taxon>
        <taxon>Bacillati</taxon>
        <taxon>Bacillota</taxon>
        <taxon>Bacilli</taxon>
        <taxon>Bacillales</taxon>
        <taxon>Caryophanaceae</taxon>
        <taxon>Solibacillus</taxon>
    </lineage>
</organism>
<dbReference type="SUPFAM" id="SSF56214">
    <property type="entry name" value="4'-phosphopantetheinyl transferase"/>
    <property type="match status" value="2"/>
</dbReference>
<name>A0ABX3ZHR1_9BACL</name>
<dbReference type="EMBL" id="NHNT01000005">
    <property type="protein sequence ID" value="OUZ39037.1"/>
    <property type="molecule type" value="Genomic_DNA"/>
</dbReference>
<dbReference type="GO" id="GO:0016740">
    <property type="term" value="F:transferase activity"/>
    <property type="evidence" value="ECO:0007669"/>
    <property type="project" value="UniProtKB-KW"/>
</dbReference>
<dbReference type="RefSeq" id="WP_087617251.1">
    <property type="nucleotide sequence ID" value="NZ_JAFBEY010000001.1"/>
</dbReference>
<dbReference type="PANTHER" id="PTHR12215:SF10">
    <property type="entry name" value="L-AMINOADIPATE-SEMIALDEHYDE DEHYDROGENASE-PHOSPHOPANTETHEINYL TRANSFERASE"/>
    <property type="match status" value="1"/>
</dbReference>
<feature type="domain" description="4'-phosphopantetheinyl transferase" evidence="3">
    <location>
        <begin position="71"/>
        <end position="130"/>
    </location>
</feature>
<proteinExistence type="inferred from homology"/>
<evidence type="ECO:0000313" key="5">
    <source>
        <dbReference type="Proteomes" id="UP000196594"/>
    </source>
</evidence>
<gene>
    <name evidence="4" type="ORF">CBM15_09220</name>
</gene>
<keyword evidence="5" id="KW-1185">Reference proteome</keyword>
<comment type="similarity">
    <text evidence="1">Belongs to the P-Pant transferase superfamily. Gsp/Sfp/HetI/AcpT family.</text>
</comment>